<name>A0A918BZ76_9DEIO</name>
<reference evidence="2" key="2">
    <citation type="submission" date="2020-09" db="EMBL/GenBank/DDBJ databases">
        <authorList>
            <person name="Sun Q."/>
            <person name="Ohkuma M."/>
        </authorList>
    </citation>
    <scope>NUCLEOTIDE SEQUENCE</scope>
    <source>
        <strain evidence="2">JCM 31311</strain>
    </source>
</reference>
<dbReference type="InterPro" id="IPR002575">
    <property type="entry name" value="Aminoglycoside_PTrfase"/>
</dbReference>
<sequence>MTRLLREAGISGDITGLEPLTGGYANDLYRARLSGAVASVVVRCWRRDPAQAATEVAVMQRAAGVVPLASLLAADVNAERPVALLEDVPGMNAQQALEADPAAAEQLGEALGQAFARLHSVQFEHPGLLSAPPLRVMPWPPSTPSQQLLDFAYPRLWNDTARAALGEPVQQQWWAYIQQHAPLLDVLAEEASLVHADANPKNVMVRRFPQGWRVAAVLDWEFAFSGSSLSDLGNLLRWEAREGSSWTTGVLRGWREGGGPTSGNSLPGDFVTMARMLDVYSLLAFVNSPDSALHGPVTELIRRTVTDQPR</sequence>
<dbReference type="Gene3D" id="3.90.1200.10">
    <property type="match status" value="1"/>
</dbReference>
<keyword evidence="3" id="KW-1185">Reference proteome</keyword>
<organism evidence="2 3">
    <name type="scientific">Deinococcus ruber</name>
    <dbReference type="NCBI Taxonomy" id="1848197"/>
    <lineage>
        <taxon>Bacteria</taxon>
        <taxon>Thermotogati</taxon>
        <taxon>Deinococcota</taxon>
        <taxon>Deinococci</taxon>
        <taxon>Deinococcales</taxon>
        <taxon>Deinococcaceae</taxon>
        <taxon>Deinococcus</taxon>
    </lineage>
</organism>
<dbReference type="Proteomes" id="UP000603865">
    <property type="component" value="Unassembled WGS sequence"/>
</dbReference>
<gene>
    <name evidence="2" type="ORF">GCM10008957_05760</name>
</gene>
<protein>
    <recommendedName>
        <fullName evidence="1">Aminoglycoside phosphotransferase domain-containing protein</fullName>
    </recommendedName>
</protein>
<evidence type="ECO:0000313" key="3">
    <source>
        <dbReference type="Proteomes" id="UP000603865"/>
    </source>
</evidence>
<dbReference type="RefSeq" id="WP_189088006.1">
    <property type="nucleotide sequence ID" value="NZ_BMQL01000002.1"/>
</dbReference>
<proteinExistence type="predicted"/>
<dbReference type="EMBL" id="BMQL01000002">
    <property type="protein sequence ID" value="GGQ96359.1"/>
    <property type="molecule type" value="Genomic_DNA"/>
</dbReference>
<dbReference type="PANTHER" id="PTHR21310:SF40">
    <property type="entry name" value="AMINOGLYCOSIDE PHOSPHOTRANSFERASE DOMAIN-CONTAINING PROTEIN-RELATED"/>
    <property type="match status" value="1"/>
</dbReference>
<evidence type="ECO:0000313" key="2">
    <source>
        <dbReference type="EMBL" id="GGQ96359.1"/>
    </source>
</evidence>
<accession>A0A918BZ76</accession>
<comment type="caution">
    <text evidence="2">The sequence shown here is derived from an EMBL/GenBank/DDBJ whole genome shotgun (WGS) entry which is preliminary data.</text>
</comment>
<dbReference type="PANTHER" id="PTHR21310">
    <property type="entry name" value="AMINOGLYCOSIDE PHOSPHOTRANSFERASE-RELATED-RELATED"/>
    <property type="match status" value="1"/>
</dbReference>
<evidence type="ECO:0000259" key="1">
    <source>
        <dbReference type="Pfam" id="PF01636"/>
    </source>
</evidence>
<dbReference type="InterPro" id="IPR011009">
    <property type="entry name" value="Kinase-like_dom_sf"/>
</dbReference>
<reference evidence="2" key="1">
    <citation type="journal article" date="2014" name="Int. J. Syst. Evol. Microbiol.">
        <title>Complete genome sequence of Corynebacterium casei LMG S-19264T (=DSM 44701T), isolated from a smear-ripened cheese.</title>
        <authorList>
            <consortium name="US DOE Joint Genome Institute (JGI-PGF)"/>
            <person name="Walter F."/>
            <person name="Albersmeier A."/>
            <person name="Kalinowski J."/>
            <person name="Ruckert C."/>
        </authorList>
    </citation>
    <scope>NUCLEOTIDE SEQUENCE</scope>
    <source>
        <strain evidence="2">JCM 31311</strain>
    </source>
</reference>
<dbReference type="AlphaFoldDB" id="A0A918BZ76"/>
<dbReference type="SUPFAM" id="SSF56112">
    <property type="entry name" value="Protein kinase-like (PK-like)"/>
    <property type="match status" value="1"/>
</dbReference>
<feature type="domain" description="Aminoglycoside phosphotransferase" evidence="1">
    <location>
        <begin position="17"/>
        <end position="255"/>
    </location>
</feature>
<dbReference type="InterPro" id="IPR051678">
    <property type="entry name" value="AGP_Transferase"/>
</dbReference>
<dbReference type="Pfam" id="PF01636">
    <property type="entry name" value="APH"/>
    <property type="match status" value="1"/>
</dbReference>